<evidence type="ECO:0000313" key="3">
    <source>
        <dbReference type="EMBL" id="KAI9551478.1"/>
    </source>
</evidence>
<evidence type="ECO:0000256" key="2">
    <source>
        <dbReference type="SAM" id="SignalP"/>
    </source>
</evidence>
<organism evidence="3 4">
    <name type="scientific">Daphnia sinensis</name>
    <dbReference type="NCBI Taxonomy" id="1820382"/>
    <lineage>
        <taxon>Eukaryota</taxon>
        <taxon>Metazoa</taxon>
        <taxon>Ecdysozoa</taxon>
        <taxon>Arthropoda</taxon>
        <taxon>Crustacea</taxon>
        <taxon>Branchiopoda</taxon>
        <taxon>Diplostraca</taxon>
        <taxon>Cladocera</taxon>
        <taxon>Anomopoda</taxon>
        <taxon>Daphniidae</taxon>
        <taxon>Daphnia</taxon>
        <taxon>Daphnia similis group</taxon>
    </lineage>
</organism>
<evidence type="ECO:0000313" key="4">
    <source>
        <dbReference type="Proteomes" id="UP000820818"/>
    </source>
</evidence>
<accession>A0AAD5L5N2</accession>
<dbReference type="EMBL" id="WJBH02000010">
    <property type="protein sequence ID" value="KAI9551478.1"/>
    <property type="molecule type" value="Genomic_DNA"/>
</dbReference>
<dbReference type="Proteomes" id="UP000820818">
    <property type="component" value="Linkage Group LG10"/>
</dbReference>
<evidence type="ECO:0000256" key="1">
    <source>
        <dbReference type="SAM" id="MobiDB-lite"/>
    </source>
</evidence>
<dbReference type="AlphaFoldDB" id="A0AAD5L5N2"/>
<reference evidence="3 4" key="1">
    <citation type="submission" date="2022-05" db="EMBL/GenBank/DDBJ databases">
        <title>A multi-omics perspective on studying reproductive biology in Daphnia sinensis.</title>
        <authorList>
            <person name="Jia J."/>
        </authorList>
    </citation>
    <scope>NUCLEOTIDE SEQUENCE [LARGE SCALE GENOMIC DNA]</scope>
    <source>
        <strain evidence="3 4">WSL</strain>
    </source>
</reference>
<protein>
    <submittedName>
        <fullName evidence="3">Uncharacterized protein</fullName>
    </submittedName>
</protein>
<keyword evidence="4" id="KW-1185">Reference proteome</keyword>
<feature type="region of interest" description="Disordered" evidence="1">
    <location>
        <begin position="71"/>
        <end position="92"/>
    </location>
</feature>
<keyword evidence="2" id="KW-0732">Signal</keyword>
<comment type="caution">
    <text evidence="3">The sequence shown here is derived from an EMBL/GenBank/DDBJ whole genome shotgun (WGS) entry which is preliminary data.</text>
</comment>
<sequence>MNYLTLITCLFVVLHAASANPVGEEERQMVFVGMMDGFIVVDEDEMNSNPSKIPKPMAITNQKLPELINGSRPEMPEEKIPPTHSKLPGRPAKPTVIKLPPLTYAPQQRPYPYEYSIPKPYTAPGGYGSHFGYYGFRPSYPMMPPTPDYEFRPTYAMIPPRPMYGYRPSYPALPPRPIYGFQPYKKDESNTYDEDALLQYAVSD</sequence>
<feature type="signal peptide" evidence="2">
    <location>
        <begin position="1"/>
        <end position="19"/>
    </location>
</feature>
<feature type="chain" id="PRO_5042295531" evidence="2">
    <location>
        <begin position="20"/>
        <end position="204"/>
    </location>
</feature>
<name>A0AAD5L5N2_9CRUS</name>
<gene>
    <name evidence="3" type="ORF">GHT06_021811</name>
</gene>
<proteinExistence type="predicted"/>